<accession>A0A364RJE5</accession>
<comment type="caution">
    <text evidence="2">The sequence shown here is derived from an EMBL/GenBank/DDBJ whole genome shotgun (WGS) entry which is preliminary data.</text>
</comment>
<sequence>MREKLINYTFFFTGLMLFGLANAIAVQVKYLGLHPWEVLNVALFQRFGFTIGTWSTLVGLIFVCLSWFMNRKYINIGTFLNALLIGPFTDLFLWLDFLPKATNTPLDYINLGCTMVIAGIAGGMYVAGGVGAGPRDGFMLSVSERTKLSVSQARIITECIVLAIGYALGGPAFIASFFYTLIQSPIFQVTLKFFQKLRISLIERQPQIEV</sequence>
<evidence type="ECO:0000313" key="2">
    <source>
        <dbReference type="EMBL" id="RAU84427.1"/>
    </source>
</evidence>
<dbReference type="PANTHER" id="PTHR40078">
    <property type="entry name" value="INTEGRAL MEMBRANE PROTEIN-RELATED"/>
    <property type="match status" value="1"/>
</dbReference>
<dbReference type="RefSeq" id="WP_112304707.1">
    <property type="nucleotide sequence ID" value="NZ_QMDV01000001.1"/>
</dbReference>
<dbReference type="OrthoDB" id="154912at2"/>
<dbReference type="Proteomes" id="UP000251692">
    <property type="component" value="Unassembled WGS sequence"/>
</dbReference>
<organism evidence="2 3">
    <name type="scientific">Pontibacter arcticus</name>
    <dbReference type="NCBI Taxonomy" id="2080288"/>
    <lineage>
        <taxon>Bacteria</taxon>
        <taxon>Pseudomonadati</taxon>
        <taxon>Bacteroidota</taxon>
        <taxon>Cytophagia</taxon>
        <taxon>Cytophagales</taxon>
        <taxon>Hymenobacteraceae</taxon>
        <taxon>Pontibacter</taxon>
    </lineage>
</organism>
<proteinExistence type="predicted"/>
<protein>
    <recommendedName>
        <fullName evidence="4">Membrane protein YczE</fullName>
    </recommendedName>
</protein>
<feature type="transmembrane region" description="Helical" evidence="1">
    <location>
        <begin position="76"/>
        <end position="95"/>
    </location>
</feature>
<evidence type="ECO:0000313" key="3">
    <source>
        <dbReference type="Proteomes" id="UP000251692"/>
    </source>
</evidence>
<keyword evidence="1" id="KW-0472">Membrane</keyword>
<keyword evidence="1" id="KW-0812">Transmembrane</keyword>
<dbReference type="PANTHER" id="PTHR40078:SF1">
    <property type="entry name" value="INTEGRAL MEMBRANE PROTEIN"/>
    <property type="match status" value="1"/>
</dbReference>
<feature type="transmembrane region" description="Helical" evidence="1">
    <location>
        <begin position="115"/>
        <end position="134"/>
    </location>
</feature>
<gene>
    <name evidence="2" type="ORF">DP923_05170</name>
</gene>
<dbReference type="AlphaFoldDB" id="A0A364RJE5"/>
<reference evidence="2 3" key="1">
    <citation type="submission" date="2018-06" db="EMBL/GenBank/DDBJ databases">
        <authorList>
            <person name="Liu Z.-W."/>
        </authorList>
    </citation>
    <scope>NUCLEOTIDE SEQUENCE [LARGE SCALE GENOMIC DNA]</scope>
    <source>
        <strain evidence="2 3">2b14</strain>
    </source>
</reference>
<feature type="transmembrane region" description="Helical" evidence="1">
    <location>
        <begin position="49"/>
        <end position="69"/>
    </location>
</feature>
<feature type="transmembrane region" description="Helical" evidence="1">
    <location>
        <begin position="155"/>
        <end position="182"/>
    </location>
</feature>
<reference evidence="2 3" key="2">
    <citation type="submission" date="2018-07" db="EMBL/GenBank/DDBJ databases">
        <title>Pontibacter sp. 2b14 genomic sequence and assembly.</title>
        <authorList>
            <person name="Du Z.-J."/>
        </authorList>
    </citation>
    <scope>NUCLEOTIDE SEQUENCE [LARGE SCALE GENOMIC DNA]</scope>
    <source>
        <strain evidence="2 3">2b14</strain>
    </source>
</reference>
<name>A0A364RJE5_9BACT</name>
<dbReference type="EMBL" id="QMDV01000001">
    <property type="protein sequence ID" value="RAU84427.1"/>
    <property type="molecule type" value="Genomic_DNA"/>
</dbReference>
<evidence type="ECO:0000256" key="1">
    <source>
        <dbReference type="SAM" id="Phobius"/>
    </source>
</evidence>
<keyword evidence="1" id="KW-1133">Transmembrane helix</keyword>
<keyword evidence="3" id="KW-1185">Reference proteome</keyword>
<dbReference type="Pfam" id="PF19700">
    <property type="entry name" value="DUF6198"/>
    <property type="match status" value="1"/>
</dbReference>
<dbReference type="InterPro" id="IPR038750">
    <property type="entry name" value="YczE/YyaS-like"/>
</dbReference>
<evidence type="ECO:0008006" key="4">
    <source>
        <dbReference type="Google" id="ProtNLM"/>
    </source>
</evidence>